<name>A0A833E9K2_CALS0</name>
<keyword evidence="1" id="KW-0812">Transmembrane</keyword>
<feature type="transmembrane region" description="Helical" evidence="1">
    <location>
        <begin position="444"/>
        <end position="463"/>
    </location>
</feature>
<evidence type="ECO:0000313" key="2">
    <source>
        <dbReference type="EMBL" id="HIQ29537.1"/>
    </source>
</evidence>
<keyword evidence="1" id="KW-1133">Transmembrane helix</keyword>
<accession>A0A833E9K2</accession>
<dbReference type="AlphaFoldDB" id="A0A833E9K2"/>
<feature type="transmembrane region" description="Helical" evidence="1">
    <location>
        <begin position="67"/>
        <end position="88"/>
    </location>
</feature>
<feature type="transmembrane region" description="Helical" evidence="1">
    <location>
        <begin position="5"/>
        <end position="23"/>
    </location>
</feature>
<keyword evidence="1" id="KW-0472">Membrane</keyword>
<feature type="transmembrane region" description="Helical" evidence="1">
    <location>
        <begin position="266"/>
        <end position="290"/>
    </location>
</feature>
<organism evidence="2 3">
    <name type="scientific">Caldiarchaeum subterraneum</name>
    <dbReference type="NCBI Taxonomy" id="311458"/>
    <lineage>
        <taxon>Archaea</taxon>
        <taxon>Nitrososphaerota</taxon>
        <taxon>Candidatus Caldarchaeales</taxon>
        <taxon>Candidatus Caldarchaeaceae</taxon>
        <taxon>Candidatus Caldarchaeum</taxon>
    </lineage>
</organism>
<sequence>MRSSFTAAILILANLTLSLYLIYTTSDELMQIYVLANAVILSPILYKLATSYGVKRGSGFREIRFNAALLPVTAIITGGLLLVLPVKITVEDVIGFSPHVIAVSSLGSVAAVSVLFSIILAVVMSVRGGDISIPLPMLYLYFFAAYGFVELVMIILFLAGSLEAVGGVLWGLTAASIPVLVKRRLGIILPDGLSLKIILLILLYFTPVALATPWNLLLTEHDIYPEALRALWKNLEPLDNINSPSATLSNYIAPYVGYHMFGVNPLVLYIILAPILFLWMWLTIASFLLFSRKMGVRHPSVLFLILLSDTMLLGLLAAVITNGYWNADTIVNVSFMYNVGMANDIYKSILSKDGIVIAVTLAMALALEKRDYVAAFLASIAMMWQQPVVYLVLLIPVLLLLSERKTYVTIILSTLVGLLGYLYLPTFIDEDLRFFTFMLSRVAFSVYGLTLALPVSLLLLYIARGRIWWVVDRIKNYMG</sequence>
<dbReference type="Proteomes" id="UP000608579">
    <property type="component" value="Unassembled WGS sequence"/>
</dbReference>
<feature type="transmembrane region" description="Helical" evidence="1">
    <location>
        <begin position="302"/>
        <end position="325"/>
    </location>
</feature>
<feature type="transmembrane region" description="Helical" evidence="1">
    <location>
        <begin position="193"/>
        <end position="214"/>
    </location>
</feature>
<reference evidence="2" key="1">
    <citation type="journal article" date="2020" name="ISME J.">
        <title>Gammaproteobacteria mediating utilization of methyl-, sulfur- and petroleum organic compounds in deep ocean hydrothermal plumes.</title>
        <authorList>
            <person name="Zhou Z."/>
            <person name="Liu Y."/>
            <person name="Pan J."/>
            <person name="Cron B.R."/>
            <person name="Toner B.M."/>
            <person name="Anantharaman K."/>
            <person name="Breier J.A."/>
            <person name="Dick G.J."/>
            <person name="Li M."/>
        </authorList>
    </citation>
    <scope>NUCLEOTIDE SEQUENCE</scope>
    <source>
        <strain evidence="2">SZUA-1515</strain>
    </source>
</reference>
<feature type="transmembrane region" description="Helical" evidence="1">
    <location>
        <begin position="100"/>
        <end position="126"/>
    </location>
</feature>
<evidence type="ECO:0000313" key="3">
    <source>
        <dbReference type="Proteomes" id="UP000608579"/>
    </source>
</evidence>
<protein>
    <submittedName>
        <fullName evidence="2">Uncharacterized protein</fullName>
    </submittedName>
</protein>
<gene>
    <name evidence="2" type="ORF">EYH45_03130</name>
</gene>
<feature type="transmembrane region" description="Helical" evidence="1">
    <location>
        <begin position="374"/>
        <end position="401"/>
    </location>
</feature>
<comment type="caution">
    <text evidence="2">The sequence shown here is derived from an EMBL/GenBank/DDBJ whole genome shotgun (WGS) entry which is preliminary data.</text>
</comment>
<feature type="transmembrane region" description="Helical" evidence="1">
    <location>
        <begin position="29"/>
        <end position="46"/>
    </location>
</feature>
<feature type="non-terminal residue" evidence="2">
    <location>
        <position position="479"/>
    </location>
</feature>
<proteinExistence type="predicted"/>
<feature type="transmembrane region" description="Helical" evidence="1">
    <location>
        <begin position="138"/>
        <end position="158"/>
    </location>
</feature>
<feature type="transmembrane region" description="Helical" evidence="1">
    <location>
        <begin position="345"/>
        <end position="367"/>
    </location>
</feature>
<dbReference type="EMBL" id="DQVM01000059">
    <property type="protein sequence ID" value="HIQ29537.1"/>
    <property type="molecule type" value="Genomic_DNA"/>
</dbReference>
<feature type="transmembrane region" description="Helical" evidence="1">
    <location>
        <begin position="407"/>
        <end position="424"/>
    </location>
</feature>
<evidence type="ECO:0000256" key="1">
    <source>
        <dbReference type="SAM" id="Phobius"/>
    </source>
</evidence>